<dbReference type="EMBL" id="JBHRVD010000001">
    <property type="protein sequence ID" value="MFC3326132.1"/>
    <property type="molecule type" value="Genomic_DNA"/>
</dbReference>
<protein>
    <submittedName>
        <fullName evidence="1">DUF6634 family protein</fullName>
    </submittedName>
</protein>
<name>A0ABV7MYI8_9HYPH</name>
<sequence>MALESRIGEPTVYYFGSKNGDVDYDGIRREIERLEKLVVDLWLVASPFDCRRLFSEKTLSDAPLLEDWRQAVRPGPCLVGFSTGHPLLPGCGRPIMTSDIWLFSEELRLARSMSRWYRLGNPFRDMSKDN</sequence>
<dbReference type="Proteomes" id="UP001595648">
    <property type="component" value="Unassembled WGS sequence"/>
</dbReference>
<dbReference type="Pfam" id="PF20339">
    <property type="entry name" value="DUF6634"/>
    <property type="match status" value="1"/>
</dbReference>
<organism evidence="1 2">
    <name type="scientific">Mesorhizobium cantuariense</name>
    <dbReference type="NCBI Taxonomy" id="1300275"/>
    <lineage>
        <taxon>Bacteria</taxon>
        <taxon>Pseudomonadati</taxon>
        <taxon>Pseudomonadota</taxon>
        <taxon>Alphaproteobacteria</taxon>
        <taxon>Hyphomicrobiales</taxon>
        <taxon>Phyllobacteriaceae</taxon>
        <taxon>Mesorhizobium</taxon>
    </lineage>
</organism>
<keyword evidence="2" id="KW-1185">Reference proteome</keyword>
<reference evidence="2" key="1">
    <citation type="journal article" date="2019" name="Int. J. Syst. Evol. Microbiol.">
        <title>The Global Catalogue of Microorganisms (GCM) 10K type strain sequencing project: providing services to taxonomists for standard genome sequencing and annotation.</title>
        <authorList>
            <consortium name="The Broad Institute Genomics Platform"/>
            <consortium name="The Broad Institute Genome Sequencing Center for Infectious Disease"/>
            <person name="Wu L."/>
            <person name="Ma J."/>
        </authorList>
    </citation>
    <scope>NUCLEOTIDE SEQUENCE [LARGE SCALE GENOMIC DNA]</scope>
    <source>
        <strain evidence="2">ICMP 19515</strain>
    </source>
</reference>
<dbReference type="RefSeq" id="WP_378984730.1">
    <property type="nucleotide sequence ID" value="NZ_JBHRVD010000001.1"/>
</dbReference>
<gene>
    <name evidence="1" type="ORF">ACFOJ9_30935</name>
</gene>
<evidence type="ECO:0000313" key="1">
    <source>
        <dbReference type="EMBL" id="MFC3326132.1"/>
    </source>
</evidence>
<proteinExistence type="predicted"/>
<accession>A0ABV7MYI8</accession>
<dbReference type="InterPro" id="IPR046574">
    <property type="entry name" value="DUF6634"/>
</dbReference>
<comment type="caution">
    <text evidence="1">The sequence shown here is derived from an EMBL/GenBank/DDBJ whole genome shotgun (WGS) entry which is preliminary data.</text>
</comment>
<evidence type="ECO:0000313" key="2">
    <source>
        <dbReference type="Proteomes" id="UP001595648"/>
    </source>
</evidence>